<feature type="region of interest" description="Disordered" evidence="2">
    <location>
        <begin position="1"/>
        <end position="47"/>
    </location>
</feature>
<evidence type="ECO:0000256" key="1">
    <source>
        <dbReference type="SAM" id="Coils"/>
    </source>
</evidence>
<reference evidence="3" key="1">
    <citation type="submission" date="2021-04" db="EMBL/GenBank/DDBJ databases">
        <authorList>
            <person name="Tunstrom K."/>
        </authorList>
    </citation>
    <scope>NUCLEOTIDE SEQUENCE</scope>
</reference>
<evidence type="ECO:0000313" key="3">
    <source>
        <dbReference type="EMBL" id="CAG4979359.1"/>
    </source>
</evidence>
<evidence type="ECO:0000256" key="2">
    <source>
        <dbReference type="SAM" id="MobiDB-lite"/>
    </source>
</evidence>
<dbReference type="AlphaFoldDB" id="A0A8S3WUB1"/>
<dbReference type="Proteomes" id="UP000691718">
    <property type="component" value="Unassembled WGS sequence"/>
</dbReference>
<keyword evidence="4" id="KW-1185">Reference proteome</keyword>
<organism evidence="3 4">
    <name type="scientific">Parnassius apollo</name>
    <name type="common">Apollo butterfly</name>
    <name type="synonym">Papilio apollo</name>
    <dbReference type="NCBI Taxonomy" id="110799"/>
    <lineage>
        <taxon>Eukaryota</taxon>
        <taxon>Metazoa</taxon>
        <taxon>Ecdysozoa</taxon>
        <taxon>Arthropoda</taxon>
        <taxon>Hexapoda</taxon>
        <taxon>Insecta</taxon>
        <taxon>Pterygota</taxon>
        <taxon>Neoptera</taxon>
        <taxon>Endopterygota</taxon>
        <taxon>Lepidoptera</taxon>
        <taxon>Glossata</taxon>
        <taxon>Ditrysia</taxon>
        <taxon>Papilionoidea</taxon>
        <taxon>Papilionidae</taxon>
        <taxon>Parnassiinae</taxon>
        <taxon>Parnassini</taxon>
        <taxon>Parnassius</taxon>
        <taxon>Parnassius</taxon>
    </lineage>
</organism>
<gene>
    <name evidence="3" type="ORF">PAPOLLO_LOCUS9896</name>
</gene>
<dbReference type="EMBL" id="CAJQZP010000693">
    <property type="protein sequence ID" value="CAG4979359.1"/>
    <property type="molecule type" value="Genomic_DNA"/>
</dbReference>
<proteinExistence type="predicted"/>
<evidence type="ECO:0000313" key="4">
    <source>
        <dbReference type="Proteomes" id="UP000691718"/>
    </source>
</evidence>
<accession>A0A8S3WUB1</accession>
<dbReference type="OrthoDB" id="6375801at2759"/>
<protein>
    <submittedName>
        <fullName evidence="3">(apollo) hypothetical protein</fullName>
    </submittedName>
</protein>
<comment type="caution">
    <text evidence="3">The sequence shown here is derived from an EMBL/GenBank/DDBJ whole genome shotgun (WGS) entry which is preliminary data.</text>
</comment>
<sequence length="155" mass="18508">MPEAEKNKKRKKWREEKRKQKDKKKSSEQAATKIASTKDSSARKSRVKRENYKDIYIAAQNRNIYLHRALETMRKRLYRLQKSKMQEKNKSEAELNRLKARNEILEASLKLTYRQCESSKERHVIKKIANNYLVKSSKAVIHFQKKNRPENTSSK</sequence>
<keyword evidence="1" id="KW-0175">Coiled coil</keyword>
<feature type="coiled-coil region" evidence="1">
    <location>
        <begin position="81"/>
        <end position="115"/>
    </location>
</feature>
<name>A0A8S3WUB1_PARAO</name>
<feature type="compositionally biased region" description="Polar residues" evidence="2">
    <location>
        <begin position="28"/>
        <end position="39"/>
    </location>
</feature>